<accession>A0A6P1MJN7</accession>
<evidence type="ECO:0000256" key="7">
    <source>
        <dbReference type="SAM" id="SignalP"/>
    </source>
</evidence>
<dbReference type="PANTHER" id="PTHR34296:SF2">
    <property type="entry name" value="ABC TRANSPORTER GUANOSINE-BINDING PROTEIN NUPN"/>
    <property type="match status" value="1"/>
</dbReference>
<feature type="chain" id="PRO_5039138998" evidence="7">
    <location>
        <begin position="20"/>
        <end position="364"/>
    </location>
</feature>
<reference evidence="9 10" key="1">
    <citation type="submission" date="2020-01" db="EMBL/GenBank/DDBJ databases">
        <title>Genomic analysis of Aminipila sp. CBA3637.</title>
        <authorList>
            <person name="Kim Y.B."/>
            <person name="Roh S.W."/>
        </authorList>
    </citation>
    <scope>NUCLEOTIDE SEQUENCE [LARGE SCALE GENOMIC DNA]</scope>
    <source>
        <strain evidence="9 10">CBA3637</strain>
    </source>
</reference>
<evidence type="ECO:0000256" key="5">
    <source>
        <dbReference type="ARBA" id="ARBA00023136"/>
    </source>
</evidence>
<dbReference type="SUPFAM" id="SSF53822">
    <property type="entry name" value="Periplasmic binding protein-like I"/>
    <property type="match status" value="1"/>
</dbReference>
<dbReference type="GO" id="GO:0005886">
    <property type="term" value="C:plasma membrane"/>
    <property type="evidence" value="ECO:0007669"/>
    <property type="project" value="UniProtKB-SubCell"/>
</dbReference>
<dbReference type="AlphaFoldDB" id="A0A6P1MJN7"/>
<keyword evidence="4 7" id="KW-0732">Signal</keyword>
<dbReference type="RefSeq" id="WP_162362007.1">
    <property type="nucleotide sequence ID" value="NZ_CP047591.1"/>
</dbReference>
<evidence type="ECO:0000256" key="6">
    <source>
        <dbReference type="ARBA" id="ARBA00023288"/>
    </source>
</evidence>
<evidence type="ECO:0000256" key="2">
    <source>
        <dbReference type="ARBA" id="ARBA00008610"/>
    </source>
</evidence>
<evidence type="ECO:0000313" key="10">
    <source>
        <dbReference type="Proteomes" id="UP000463883"/>
    </source>
</evidence>
<evidence type="ECO:0000313" key="9">
    <source>
        <dbReference type="EMBL" id="QHI72238.1"/>
    </source>
</evidence>
<dbReference type="Pfam" id="PF02608">
    <property type="entry name" value="Bmp"/>
    <property type="match status" value="1"/>
</dbReference>
<dbReference type="Gene3D" id="3.40.50.2300">
    <property type="match status" value="2"/>
</dbReference>
<feature type="domain" description="ABC transporter substrate-binding protein PnrA-like" evidence="8">
    <location>
        <begin position="37"/>
        <end position="344"/>
    </location>
</feature>
<keyword evidence="3" id="KW-1003">Cell membrane</keyword>
<proteinExistence type="inferred from homology"/>
<evidence type="ECO:0000259" key="8">
    <source>
        <dbReference type="Pfam" id="PF02608"/>
    </source>
</evidence>
<dbReference type="PANTHER" id="PTHR34296">
    <property type="entry name" value="TRANSCRIPTIONAL ACTIVATOR PROTEIN MED"/>
    <property type="match status" value="1"/>
</dbReference>
<dbReference type="InterPro" id="IPR050957">
    <property type="entry name" value="BMP_lipoprotein"/>
</dbReference>
<feature type="signal peptide" evidence="7">
    <location>
        <begin position="1"/>
        <end position="19"/>
    </location>
</feature>
<dbReference type="KEGG" id="amic:Ami3637_07330"/>
<protein>
    <submittedName>
        <fullName evidence="9">BMP family ABC transporter substrate-binding protein</fullName>
    </submittedName>
</protein>
<sequence length="364" mass="39013">MKKILSLLLVTALIMTSLAGCGSKAPEKSAKDSKALKVECLLNGNLGDKSFFDSANNGMKLIKEQLGCETKVVEMGFDNTVWESDLYEACESDYDVIIVGTYQMQELLQKVAPEYPDKKFIIFDSEVKADNVYSITFKQNEMMYLAGALAATLAQDKEKTNGSGVISAVSAMDIPVLNDFLVGYIQGATETVPGTKVITSTIGDFSDTARAKELATAQINAGSAVVFHCAAQAGLGVIDACKDKNTLAIGVDADQAMALQKDDPKASKIIVTSAMKNIDQVLLRAIKKHMDGTLPYGKTEALGMADNAVSLADNEVFRSIVPKETIDMMAGLEKKIQSGDIKVKSAFDMSTKEIADLKASVALQ</sequence>
<comment type="subcellular location">
    <subcellularLocation>
        <location evidence="1">Cell membrane</location>
        <topology evidence="1">Lipid-anchor</topology>
    </subcellularLocation>
</comment>
<evidence type="ECO:0000256" key="3">
    <source>
        <dbReference type="ARBA" id="ARBA00022475"/>
    </source>
</evidence>
<dbReference type="InterPro" id="IPR028082">
    <property type="entry name" value="Peripla_BP_I"/>
</dbReference>
<gene>
    <name evidence="9" type="ORF">Ami3637_07330</name>
</gene>
<dbReference type="Proteomes" id="UP000463883">
    <property type="component" value="Chromosome"/>
</dbReference>
<keyword evidence="10" id="KW-1185">Reference proteome</keyword>
<evidence type="ECO:0000256" key="1">
    <source>
        <dbReference type="ARBA" id="ARBA00004193"/>
    </source>
</evidence>
<evidence type="ECO:0000256" key="4">
    <source>
        <dbReference type="ARBA" id="ARBA00022729"/>
    </source>
</evidence>
<comment type="similarity">
    <text evidence="2">Belongs to the BMP lipoprotein family.</text>
</comment>
<name>A0A6P1MJN7_9FIRM</name>
<keyword evidence="6" id="KW-0449">Lipoprotein</keyword>
<keyword evidence="5" id="KW-0472">Membrane</keyword>
<dbReference type="InterPro" id="IPR003760">
    <property type="entry name" value="PnrA-like"/>
</dbReference>
<dbReference type="EMBL" id="CP047591">
    <property type="protein sequence ID" value="QHI72238.1"/>
    <property type="molecule type" value="Genomic_DNA"/>
</dbReference>
<organism evidence="9 10">
    <name type="scientific">Aminipila terrae</name>
    <dbReference type="NCBI Taxonomy" id="2697030"/>
    <lineage>
        <taxon>Bacteria</taxon>
        <taxon>Bacillati</taxon>
        <taxon>Bacillota</taxon>
        <taxon>Clostridia</taxon>
        <taxon>Peptostreptococcales</taxon>
        <taxon>Anaerovoracaceae</taxon>
        <taxon>Aminipila</taxon>
    </lineage>
</organism>
<dbReference type="PROSITE" id="PS51257">
    <property type="entry name" value="PROKAR_LIPOPROTEIN"/>
    <property type="match status" value="1"/>
</dbReference>